<feature type="region of interest" description="Disordered" evidence="1">
    <location>
        <begin position="49"/>
        <end position="120"/>
    </location>
</feature>
<dbReference type="HOGENOM" id="CLU_799503_0_0_1"/>
<feature type="compositionally biased region" description="Polar residues" evidence="1">
    <location>
        <begin position="75"/>
        <end position="85"/>
    </location>
</feature>
<organism evidence="2 3">
    <name type="scientific">Hydnomerulius pinastri MD-312</name>
    <dbReference type="NCBI Taxonomy" id="994086"/>
    <lineage>
        <taxon>Eukaryota</taxon>
        <taxon>Fungi</taxon>
        <taxon>Dikarya</taxon>
        <taxon>Basidiomycota</taxon>
        <taxon>Agaricomycotina</taxon>
        <taxon>Agaricomycetes</taxon>
        <taxon>Agaricomycetidae</taxon>
        <taxon>Boletales</taxon>
        <taxon>Boletales incertae sedis</taxon>
        <taxon>Leucogyrophana</taxon>
    </lineage>
</organism>
<dbReference type="EMBL" id="KN839853">
    <property type="protein sequence ID" value="KIJ62949.1"/>
    <property type="molecule type" value="Genomic_DNA"/>
</dbReference>
<name>A0A0C9VBB0_9AGAM</name>
<evidence type="ECO:0000313" key="2">
    <source>
        <dbReference type="EMBL" id="KIJ62949.1"/>
    </source>
</evidence>
<evidence type="ECO:0000313" key="3">
    <source>
        <dbReference type="Proteomes" id="UP000053820"/>
    </source>
</evidence>
<dbReference type="AlphaFoldDB" id="A0A0C9VBB0"/>
<protein>
    <submittedName>
        <fullName evidence="2">Uncharacterized protein</fullName>
    </submittedName>
</protein>
<reference evidence="2 3" key="1">
    <citation type="submission" date="2014-04" db="EMBL/GenBank/DDBJ databases">
        <title>Evolutionary Origins and Diversification of the Mycorrhizal Mutualists.</title>
        <authorList>
            <consortium name="DOE Joint Genome Institute"/>
            <consortium name="Mycorrhizal Genomics Consortium"/>
            <person name="Kohler A."/>
            <person name="Kuo A."/>
            <person name="Nagy L.G."/>
            <person name="Floudas D."/>
            <person name="Copeland A."/>
            <person name="Barry K.W."/>
            <person name="Cichocki N."/>
            <person name="Veneault-Fourrey C."/>
            <person name="LaButti K."/>
            <person name="Lindquist E.A."/>
            <person name="Lipzen A."/>
            <person name="Lundell T."/>
            <person name="Morin E."/>
            <person name="Murat C."/>
            <person name="Riley R."/>
            <person name="Ohm R."/>
            <person name="Sun H."/>
            <person name="Tunlid A."/>
            <person name="Henrissat B."/>
            <person name="Grigoriev I.V."/>
            <person name="Hibbett D.S."/>
            <person name="Martin F."/>
        </authorList>
    </citation>
    <scope>NUCLEOTIDE SEQUENCE [LARGE SCALE GENOMIC DNA]</scope>
    <source>
        <strain evidence="2 3">MD-312</strain>
    </source>
</reference>
<proteinExistence type="predicted"/>
<keyword evidence="3" id="KW-1185">Reference proteome</keyword>
<dbReference type="Proteomes" id="UP000053820">
    <property type="component" value="Unassembled WGS sequence"/>
</dbReference>
<evidence type="ECO:0000256" key="1">
    <source>
        <dbReference type="SAM" id="MobiDB-lite"/>
    </source>
</evidence>
<accession>A0A0C9VBB0</accession>
<feature type="compositionally biased region" description="Low complexity" evidence="1">
    <location>
        <begin position="150"/>
        <end position="172"/>
    </location>
</feature>
<gene>
    <name evidence="2" type="ORF">HYDPIDRAFT_168894</name>
</gene>
<feature type="region of interest" description="Disordered" evidence="1">
    <location>
        <begin position="135"/>
        <end position="173"/>
    </location>
</feature>
<sequence length="367" mass="40279">MDVHPHLNYQYPATIDPALLHLPQQSVAHPQYQQIMHSQLVQNPVHPMATPYHHQIQGSSRVPQTWGGLDHPSGGCSTSSQQAAQSDRRGTDNFGPAYGHTKSHSVGGQSKLSDKYIPSSSDKITCADHRPLDEIFGNPFSSSGWPRAPQPLSQPHHIPSQSSHGQQQQGSHLYEHANHQPRTQAPPVLTYTLPTKPQLDGVLQIPLLAVDNRKSGTGLVIDFRCSDWGIGVQMEGIPMMDLLHHHARGLERGHERVLDGLGLTIMRLNILWPNYPPFTKSISAFGEDGKPITRAGLGHKVAQAFAQFFCQISPWYSAQPGLYTIAPPQGSLPGRLSGIRFNQLHLISVRNTSCGEWMAEVRAAVGA</sequence>
<dbReference type="OrthoDB" id="2662268at2759"/>